<dbReference type="CDD" id="cd00882">
    <property type="entry name" value="Ras_like_GTPase"/>
    <property type="match status" value="1"/>
</dbReference>
<keyword evidence="3" id="KW-1185">Reference proteome</keyword>
<dbReference type="Gene3D" id="3.40.50.300">
    <property type="entry name" value="P-loop containing nucleotide triphosphate hydrolases"/>
    <property type="match status" value="1"/>
</dbReference>
<comment type="caution">
    <text evidence="2">The sequence shown here is derived from an EMBL/GenBank/DDBJ whole genome shotgun (WGS) entry which is preliminary data.</text>
</comment>
<organism evidence="2 3">
    <name type="scientific">Geranomyces variabilis</name>
    <dbReference type="NCBI Taxonomy" id="109894"/>
    <lineage>
        <taxon>Eukaryota</taxon>
        <taxon>Fungi</taxon>
        <taxon>Fungi incertae sedis</taxon>
        <taxon>Chytridiomycota</taxon>
        <taxon>Chytridiomycota incertae sedis</taxon>
        <taxon>Chytridiomycetes</taxon>
        <taxon>Spizellomycetales</taxon>
        <taxon>Powellomycetaceae</taxon>
        <taxon>Geranomyces</taxon>
    </lineage>
</organism>
<dbReference type="InterPro" id="IPR027417">
    <property type="entry name" value="P-loop_NTPase"/>
</dbReference>
<reference evidence="2" key="1">
    <citation type="submission" date="2020-05" db="EMBL/GenBank/DDBJ databases">
        <title>Phylogenomic resolution of chytrid fungi.</title>
        <authorList>
            <person name="Stajich J.E."/>
            <person name="Amses K."/>
            <person name="Simmons R."/>
            <person name="Seto K."/>
            <person name="Myers J."/>
            <person name="Bonds A."/>
            <person name="Quandt C.A."/>
            <person name="Barry K."/>
            <person name="Liu P."/>
            <person name="Grigoriev I."/>
            <person name="Longcore J.E."/>
            <person name="James T.Y."/>
        </authorList>
    </citation>
    <scope>NUCLEOTIDE SEQUENCE</scope>
    <source>
        <strain evidence="2">JEL0379</strain>
    </source>
</reference>
<protein>
    <submittedName>
        <fullName evidence="2">Uncharacterized protein</fullName>
    </submittedName>
</protein>
<dbReference type="Proteomes" id="UP001212152">
    <property type="component" value="Unassembled WGS sequence"/>
</dbReference>
<proteinExistence type="predicted"/>
<name>A0AAD5TMH0_9FUNG</name>
<accession>A0AAD5TMH0</accession>
<feature type="compositionally biased region" description="Basic residues" evidence="1">
    <location>
        <begin position="826"/>
        <end position="843"/>
    </location>
</feature>
<sequence>MPMFVDAADLARITKKVVDVAAALPDQPRQQLSRSCATASLEPYRERRGNDSQITVLAILRASSSNSRFQHVKQNIRDYVSLHNGPFQLIAIKDGMSTSLDMRNPRVAFPVTLDESLLFANLDRVQSFQPTSNNEGFSNFLHKLSVNFHPSALKKVVVFCADAPVKQTMTQPLSDAGVAVEILNAYSELGRRLDVMRLSSPKIELGLALVLPDDGRSAYLLKHDAEFFVKIRVKNIQPGKVLEVIFDETPYFERASMRFPLPPMLPGGDGSLEYRIRLLCKHKDHYSTSWHAALKLLPQFMNIRVLKHGVFSKPKLVETDVPGFCLQPRHFLGHILRRSNSKLNVLILGQKGAGKSSFVNSSLFLLRDENQSLAMSSAESDHVTLGVEEFDIRESRSHLALPFRFYDSRGVSESNYRGDEVALLCNGQMPLGVDWAVLDREGNGSCVTNDAVSSYVKTGGVRTNEQPDVVLFLLSPTVLDDSSQMAKYKAALRAIERTGRQVVTAISRMDTAIDYREREDYVSSCKRFLSIDTVLPLINYTSSQCRRRFEVDQFLAAVWIALHKAASDFRARTLMGREQQQHQHLRDHRGDMPALSNLSVSLPPREVRHGGSARWAADLSPPATPTLLGSPAAPAVPPIRSNWSGSDWNSGGGDTNDEISEFYSQRALSASSGELRQFLHRSSGNQSVGSAVSPTPPSTPPLLGASAGDEPQHQQHAALLLPQRQSGGERDSYLPSYNAVQAGDAVRGAGGGSYVAPPRTFFNVGDSKSAFPTSSSSSSSSMADRHEQQHRSTSSSVTTSSVASSTASPSSYAGSSASSSASRPPPRLHHHQHQQQHQQHHHPQQQQQLEQPQQPIPRSSSRGEPPLPVPPAAVTEGEFFDRALRIACIAKDIRVQQDMNLALVHQFSRRGIQYQEAFLKAYSENVGDRDGFMSSLRAATENMMS</sequence>
<evidence type="ECO:0000313" key="3">
    <source>
        <dbReference type="Proteomes" id="UP001212152"/>
    </source>
</evidence>
<feature type="compositionally biased region" description="Low complexity" evidence="1">
    <location>
        <begin position="844"/>
        <end position="853"/>
    </location>
</feature>
<evidence type="ECO:0000313" key="2">
    <source>
        <dbReference type="EMBL" id="KAJ3178928.1"/>
    </source>
</evidence>
<dbReference type="AlphaFoldDB" id="A0AAD5TMH0"/>
<feature type="region of interest" description="Disordered" evidence="1">
    <location>
        <begin position="762"/>
        <end position="873"/>
    </location>
</feature>
<gene>
    <name evidence="2" type="ORF">HDU87_003195</name>
</gene>
<dbReference type="SUPFAM" id="SSF52540">
    <property type="entry name" value="P-loop containing nucleoside triphosphate hydrolases"/>
    <property type="match status" value="1"/>
</dbReference>
<evidence type="ECO:0000256" key="1">
    <source>
        <dbReference type="SAM" id="MobiDB-lite"/>
    </source>
</evidence>
<dbReference type="EMBL" id="JADGJQ010000023">
    <property type="protein sequence ID" value="KAJ3178928.1"/>
    <property type="molecule type" value="Genomic_DNA"/>
</dbReference>
<feature type="region of interest" description="Disordered" evidence="1">
    <location>
        <begin position="682"/>
        <end position="714"/>
    </location>
</feature>
<feature type="compositionally biased region" description="Low complexity" evidence="1">
    <location>
        <begin position="792"/>
        <end position="822"/>
    </location>
</feature>